<keyword evidence="4" id="KW-0479">Metal-binding</keyword>
<dbReference type="EMBL" id="CP002737">
    <property type="protein sequence ID" value="AEF97108.1"/>
    <property type="molecule type" value="Genomic_DNA"/>
</dbReference>
<dbReference type="SUPFAM" id="SSF102114">
    <property type="entry name" value="Radical SAM enzymes"/>
    <property type="match status" value="1"/>
</dbReference>
<sequence>MELNEKNNILDLSSFRMITGVKSKDNKLILEINKNYECEVEIPYNVDIEDDKIIINEHPLKVENIKRGILNLISLSISQNLVNKITNRRTYYIAPPIPLIGHTAFGLIDRGTNIIQVRGLSGCNINCPFCSVDEGKHSKTRKNDYYVDVDYLVEEYKKIVEFKGNKFIEAHLDGQGEPTLYYPLADLVQNLSEINKEGKGIVSMQSNGVGLTYKMIDELEEAGLHRINLSINALDEKMAKILAGRKDYNIEKILDIAEYIKNSKIHLLIAPILLPNVNDEEVKKVIDYAIELDQRIPQNVINPITNKKDPILGVQLCLIYQFGRRVKKMKIWEFKKFYKLLKDYEAQYGAKGIDVKLKLHPSDFGTHRRKKLPCPFKVGEVVNVDVVMDGRIKGEVIGVAKNRIVQIINCKNEHKLIGNNIRVKILRTKDNIIVSTPV</sequence>
<dbReference type="SFLD" id="SFLDG01067">
    <property type="entry name" value="SPASM/twitch_domain_containing"/>
    <property type="match status" value="1"/>
</dbReference>
<accession>F6BB21</accession>
<evidence type="ECO:0000313" key="9">
    <source>
        <dbReference type="EMBL" id="AEF97108.1"/>
    </source>
</evidence>
<keyword evidence="2" id="KW-0004">4Fe-4S</keyword>
<dbReference type="OrthoDB" id="371936at2157"/>
<dbReference type="SFLD" id="SFLDG01110">
    <property type="entry name" value="Uncharacterised_Radical_SAM_Su"/>
    <property type="match status" value="1"/>
</dbReference>
<dbReference type="InterPro" id="IPR007197">
    <property type="entry name" value="rSAM"/>
</dbReference>
<dbReference type="AlphaFoldDB" id="F6BB21"/>
<evidence type="ECO:0000256" key="3">
    <source>
        <dbReference type="ARBA" id="ARBA00022691"/>
    </source>
</evidence>
<comment type="cofactor">
    <cofactor evidence="1">
        <name>[4Fe-4S] cluster</name>
        <dbReference type="ChEBI" id="CHEBI:49883"/>
    </cofactor>
</comment>
<dbReference type="PANTHER" id="PTHR43787">
    <property type="entry name" value="FEMO COFACTOR BIOSYNTHESIS PROTEIN NIFB-RELATED"/>
    <property type="match status" value="1"/>
</dbReference>
<evidence type="ECO:0000256" key="1">
    <source>
        <dbReference type="ARBA" id="ARBA00001966"/>
    </source>
</evidence>
<dbReference type="GO" id="GO:0051539">
    <property type="term" value="F:4 iron, 4 sulfur cluster binding"/>
    <property type="evidence" value="ECO:0007669"/>
    <property type="project" value="UniProtKB-KW"/>
</dbReference>
<dbReference type="GO" id="GO:0003824">
    <property type="term" value="F:catalytic activity"/>
    <property type="evidence" value="ECO:0007669"/>
    <property type="project" value="InterPro"/>
</dbReference>
<keyword evidence="10" id="KW-1185">Reference proteome</keyword>
<dbReference type="HOGENOM" id="CLU_048071_0_0_2"/>
<dbReference type="STRING" id="880724.Metig_1574"/>
<dbReference type="Proteomes" id="UP000009227">
    <property type="component" value="Chromosome"/>
</dbReference>
<proteinExistence type="predicted"/>
<evidence type="ECO:0000256" key="4">
    <source>
        <dbReference type="ARBA" id="ARBA00022723"/>
    </source>
</evidence>
<feature type="domain" description="Radical SAM core" evidence="8">
    <location>
        <begin position="109"/>
        <end position="345"/>
    </location>
</feature>
<dbReference type="InterPro" id="IPR013785">
    <property type="entry name" value="Aldolase_TIM"/>
</dbReference>
<evidence type="ECO:0000256" key="6">
    <source>
        <dbReference type="ARBA" id="ARBA00023014"/>
    </source>
</evidence>
<keyword evidence="5" id="KW-0408">Iron</keyword>
<dbReference type="PANTHER" id="PTHR43787:SF3">
    <property type="entry name" value="ARYLSULFATASE REGULATORY PROTEIN"/>
    <property type="match status" value="1"/>
</dbReference>
<dbReference type="PROSITE" id="PS50926">
    <property type="entry name" value="TRAM"/>
    <property type="match status" value="1"/>
</dbReference>
<dbReference type="SMART" id="SM00729">
    <property type="entry name" value="Elp3"/>
    <property type="match status" value="1"/>
</dbReference>
<dbReference type="Pfam" id="PF04055">
    <property type="entry name" value="Radical_SAM"/>
    <property type="match status" value="1"/>
</dbReference>
<evidence type="ECO:0000259" key="7">
    <source>
        <dbReference type="PROSITE" id="PS50926"/>
    </source>
</evidence>
<dbReference type="RefSeq" id="WP_013799702.1">
    <property type="nucleotide sequence ID" value="NC_015562.1"/>
</dbReference>
<protein>
    <submittedName>
        <fullName evidence="9">Radical SAM domain protein</fullName>
    </submittedName>
</protein>
<dbReference type="InterPro" id="IPR006638">
    <property type="entry name" value="Elp3/MiaA/NifB-like_rSAM"/>
</dbReference>
<dbReference type="KEGG" id="mig:Metig_1574"/>
<feature type="domain" description="TRAM" evidence="7">
    <location>
        <begin position="375"/>
        <end position="438"/>
    </location>
</feature>
<gene>
    <name evidence="9" type="ordered locus">Metig_1574</name>
</gene>
<reference evidence="9 10" key="1">
    <citation type="submission" date="2011-05" db="EMBL/GenBank/DDBJ databases">
        <title>Complete sequence of Methanotorris igneus Kol 5.</title>
        <authorList>
            <consortium name="US DOE Joint Genome Institute"/>
            <person name="Lucas S."/>
            <person name="Han J."/>
            <person name="Lapidus A."/>
            <person name="Cheng J.-F."/>
            <person name="Goodwin L."/>
            <person name="Pitluck S."/>
            <person name="Peters L."/>
            <person name="Mikhailova N."/>
            <person name="Chertkov O."/>
            <person name="Han C."/>
            <person name="Tapia R."/>
            <person name="Land M."/>
            <person name="Hauser L."/>
            <person name="Kyrpides N."/>
            <person name="Ivanova N."/>
            <person name="Pagani I."/>
            <person name="Sieprawska-Lupa M."/>
            <person name="Whitman W."/>
            <person name="Woyke T."/>
        </authorList>
    </citation>
    <scope>NUCLEOTIDE SEQUENCE [LARGE SCALE GENOMIC DNA]</scope>
    <source>
        <strain evidence="10">DSM 5666 / JCM 11834 / Kol 5</strain>
    </source>
</reference>
<dbReference type="GO" id="GO:0046872">
    <property type="term" value="F:metal ion binding"/>
    <property type="evidence" value="ECO:0007669"/>
    <property type="project" value="UniProtKB-KW"/>
</dbReference>
<evidence type="ECO:0000256" key="2">
    <source>
        <dbReference type="ARBA" id="ARBA00022485"/>
    </source>
</evidence>
<keyword evidence="3" id="KW-0949">S-adenosyl-L-methionine</keyword>
<dbReference type="PROSITE" id="PS51918">
    <property type="entry name" value="RADICAL_SAM"/>
    <property type="match status" value="1"/>
</dbReference>
<evidence type="ECO:0000256" key="5">
    <source>
        <dbReference type="ARBA" id="ARBA00023004"/>
    </source>
</evidence>
<dbReference type="Gene3D" id="3.20.20.70">
    <property type="entry name" value="Aldolase class I"/>
    <property type="match status" value="1"/>
</dbReference>
<keyword evidence="6" id="KW-0411">Iron-sulfur</keyword>
<dbReference type="InterPro" id="IPR002792">
    <property type="entry name" value="TRAM_dom"/>
</dbReference>
<organism evidence="10">
    <name type="scientific">Methanotorris igneus (strain DSM 5666 / JCM 11834 / Kol 5)</name>
    <dbReference type="NCBI Taxonomy" id="880724"/>
    <lineage>
        <taxon>Archaea</taxon>
        <taxon>Methanobacteriati</taxon>
        <taxon>Methanobacteriota</taxon>
        <taxon>Methanomada group</taxon>
        <taxon>Methanococci</taxon>
        <taxon>Methanococcales</taxon>
        <taxon>Methanocaldococcaceae</taxon>
        <taxon>Methanotorris</taxon>
    </lineage>
</organism>
<evidence type="ECO:0000313" key="10">
    <source>
        <dbReference type="Proteomes" id="UP000009227"/>
    </source>
</evidence>
<evidence type="ECO:0000259" key="8">
    <source>
        <dbReference type="PROSITE" id="PS51918"/>
    </source>
</evidence>
<dbReference type="SFLD" id="SFLDS00029">
    <property type="entry name" value="Radical_SAM"/>
    <property type="match status" value="1"/>
</dbReference>
<dbReference type="InterPro" id="IPR040088">
    <property type="entry name" value="MJ0103-like"/>
</dbReference>
<dbReference type="GeneID" id="10644447"/>
<dbReference type="CDD" id="cd01335">
    <property type="entry name" value="Radical_SAM"/>
    <property type="match status" value="1"/>
</dbReference>
<name>F6BB21_METIK</name>
<dbReference type="InterPro" id="IPR058240">
    <property type="entry name" value="rSAM_sf"/>
</dbReference>